<sequence>MFIPDQRNLGGRQIICNMVLNHRLSLNIMDDKSAISPIQTKMHTPRQGCYTDRQSQNKPSLFFRRIPTSNYQKYKELLYKKPLSFPKNQNKNECHTEIKIIDWNVIEKEIQKYEKEFYKLNLPSFLKSFARQMNIKKEYDFATLIEMILNFYPNIKQDDLIEIASDIIVGEL</sequence>
<evidence type="ECO:0000313" key="1">
    <source>
        <dbReference type="EMBL" id="CAD8060217.1"/>
    </source>
</evidence>
<organism evidence="1 2">
    <name type="scientific">Paramecium primaurelia</name>
    <dbReference type="NCBI Taxonomy" id="5886"/>
    <lineage>
        <taxon>Eukaryota</taxon>
        <taxon>Sar</taxon>
        <taxon>Alveolata</taxon>
        <taxon>Ciliophora</taxon>
        <taxon>Intramacronucleata</taxon>
        <taxon>Oligohymenophorea</taxon>
        <taxon>Peniculida</taxon>
        <taxon>Parameciidae</taxon>
        <taxon>Paramecium</taxon>
    </lineage>
</organism>
<gene>
    <name evidence="1" type="ORF">PPRIM_AZ9-3.1.T0300024</name>
</gene>
<accession>A0A8S1KZ63</accession>
<proteinExistence type="predicted"/>
<reference evidence="1" key="1">
    <citation type="submission" date="2021-01" db="EMBL/GenBank/DDBJ databases">
        <authorList>
            <consortium name="Genoscope - CEA"/>
            <person name="William W."/>
        </authorList>
    </citation>
    <scope>NUCLEOTIDE SEQUENCE</scope>
</reference>
<keyword evidence="2" id="KW-1185">Reference proteome</keyword>
<dbReference type="OMA" id="NMVLNHR"/>
<dbReference type="EMBL" id="CAJJDM010000029">
    <property type="protein sequence ID" value="CAD8060217.1"/>
    <property type="molecule type" value="Genomic_DNA"/>
</dbReference>
<protein>
    <submittedName>
        <fullName evidence="1">Uncharacterized protein</fullName>
    </submittedName>
</protein>
<evidence type="ECO:0000313" key="2">
    <source>
        <dbReference type="Proteomes" id="UP000688137"/>
    </source>
</evidence>
<dbReference type="AlphaFoldDB" id="A0A8S1KZ63"/>
<name>A0A8S1KZ63_PARPR</name>
<dbReference type="Proteomes" id="UP000688137">
    <property type="component" value="Unassembled WGS sequence"/>
</dbReference>
<comment type="caution">
    <text evidence="1">The sequence shown here is derived from an EMBL/GenBank/DDBJ whole genome shotgun (WGS) entry which is preliminary data.</text>
</comment>